<evidence type="ECO:0000313" key="2">
    <source>
        <dbReference type="Proteomes" id="UP000037035"/>
    </source>
</evidence>
<comment type="caution">
    <text evidence="1">The sequence shown here is derived from an EMBL/GenBank/DDBJ whole genome shotgun (WGS) entry which is preliminary data.</text>
</comment>
<reference evidence="1 2" key="1">
    <citation type="submission" date="2015-08" db="EMBL/GenBank/DDBJ databases">
        <title>Next Generation Sequencing and Analysis of the Genome of Puccinia sorghi L Schw, the Causal Agent of Maize Common Rust.</title>
        <authorList>
            <person name="Rochi L."/>
            <person name="Burguener G."/>
            <person name="Darino M."/>
            <person name="Turjanski A."/>
            <person name="Kreff E."/>
            <person name="Dieguez M.J."/>
            <person name="Sacco F."/>
        </authorList>
    </citation>
    <scope>NUCLEOTIDE SEQUENCE [LARGE SCALE GENOMIC DNA]</scope>
    <source>
        <strain evidence="1 2">RO10H11247</strain>
    </source>
</reference>
<sequence length="129" mass="14539">ILQPILTVQILREAIEYLVAEADLPFSILERPSLSNLLQLLNPHTASMEFGRKTIRNTIDMIFIAHSNHNLQILSAVKHLSFTVDAWTSPDMKAFMAITAHGITPEWKILDVLIGMPAVKGNFLYFLLL</sequence>
<dbReference type="VEuPathDB" id="FungiDB:VP01_4790g2"/>
<accession>A0A0L6UNE0</accession>
<dbReference type="EMBL" id="LAVV01009932">
    <property type="protein sequence ID" value="KNZ49782.1"/>
    <property type="molecule type" value="Genomic_DNA"/>
</dbReference>
<dbReference type="PANTHER" id="PTHR47501">
    <property type="entry name" value="TRANSPOSASE-RELATED"/>
    <property type="match status" value="1"/>
</dbReference>
<evidence type="ECO:0000313" key="1">
    <source>
        <dbReference type="EMBL" id="KNZ49782.1"/>
    </source>
</evidence>
<proteinExistence type="predicted"/>
<keyword evidence="2" id="KW-1185">Reference proteome</keyword>
<name>A0A0L6UNE0_9BASI</name>
<gene>
    <name evidence="1" type="ORF">VP01_4790g2</name>
</gene>
<feature type="non-terminal residue" evidence="1">
    <location>
        <position position="1"/>
    </location>
</feature>
<dbReference type="AlphaFoldDB" id="A0A0L6UNE0"/>
<organism evidence="1 2">
    <name type="scientific">Puccinia sorghi</name>
    <dbReference type="NCBI Taxonomy" id="27349"/>
    <lineage>
        <taxon>Eukaryota</taxon>
        <taxon>Fungi</taxon>
        <taxon>Dikarya</taxon>
        <taxon>Basidiomycota</taxon>
        <taxon>Pucciniomycotina</taxon>
        <taxon>Pucciniomycetes</taxon>
        <taxon>Pucciniales</taxon>
        <taxon>Pucciniaceae</taxon>
        <taxon>Puccinia</taxon>
    </lineage>
</organism>
<dbReference type="Proteomes" id="UP000037035">
    <property type="component" value="Unassembled WGS sequence"/>
</dbReference>
<dbReference type="OrthoDB" id="2687121at2759"/>
<protein>
    <submittedName>
        <fullName evidence="1">Uncharacterized protein</fullName>
    </submittedName>
</protein>